<dbReference type="InterPro" id="IPR044152">
    <property type="entry name" value="YqjM-like"/>
</dbReference>
<organism evidence="7 8">
    <name type="scientific">Gracilibacillus boraciitolerans JCM 21714</name>
    <dbReference type="NCBI Taxonomy" id="1298598"/>
    <lineage>
        <taxon>Bacteria</taxon>
        <taxon>Bacillati</taxon>
        <taxon>Bacillota</taxon>
        <taxon>Bacilli</taxon>
        <taxon>Bacillales</taxon>
        <taxon>Bacillaceae</taxon>
        <taxon>Gracilibacillus</taxon>
    </lineage>
</organism>
<evidence type="ECO:0000313" key="7">
    <source>
        <dbReference type="EMBL" id="GAE93315.1"/>
    </source>
</evidence>
<comment type="caution">
    <text evidence="7">The sequence shown here is derived from an EMBL/GenBank/DDBJ whole genome shotgun (WGS) entry which is preliminary data.</text>
</comment>
<dbReference type="SUPFAM" id="SSF51395">
    <property type="entry name" value="FMN-linked oxidoreductases"/>
    <property type="match status" value="1"/>
</dbReference>
<evidence type="ECO:0000256" key="2">
    <source>
        <dbReference type="ARBA" id="ARBA00022630"/>
    </source>
</evidence>
<dbReference type="AlphaFoldDB" id="W4VIT4"/>
<dbReference type="GO" id="GO:0010181">
    <property type="term" value="F:FMN binding"/>
    <property type="evidence" value="ECO:0007669"/>
    <property type="project" value="InterPro"/>
</dbReference>
<dbReference type="PANTHER" id="PTHR43303:SF4">
    <property type="entry name" value="NADPH DEHYDROGENASE C23G7.10C-RELATED"/>
    <property type="match status" value="1"/>
</dbReference>
<evidence type="ECO:0000313" key="8">
    <source>
        <dbReference type="Proteomes" id="UP000019102"/>
    </source>
</evidence>
<dbReference type="Proteomes" id="UP000019102">
    <property type="component" value="Unassembled WGS sequence"/>
</dbReference>
<sequence length="264" mass="29281">MADDQIPAYKRIVDSVHEHGSKIAIQIAHAGRKAEDAETPVAPSAIRFSEKYKEPRALTTEEVKEMVDKYRLAARRAVNAGFDAIELHGAHGYLIHQFHSEYTNKREDEYSELTRFGSEVIQAVREEMPKEMPLIMRISATEFVEEGYVLEDGIDLAKAYKQAGVDMFHISAGGEGAMAPSRNPGAHAGYMVPFARAMRKALDVPVIAVGRLEDPHLANATVGNQDADLIAVGRGMLRDPYWAIHAAHELGDEISLPIQYQRAF</sequence>
<keyword evidence="2" id="KW-0285">Flavoprotein</keyword>
<dbReference type="InterPro" id="IPR001155">
    <property type="entry name" value="OxRdtase_FMN_N"/>
</dbReference>
<dbReference type="Gene3D" id="3.20.20.70">
    <property type="entry name" value="Aldolase class I"/>
    <property type="match status" value="1"/>
</dbReference>
<dbReference type="STRING" id="1298598.JCM21714_2387"/>
<dbReference type="PANTHER" id="PTHR43303">
    <property type="entry name" value="NADPH DEHYDROGENASE C23G7.10C-RELATED"/>
    <property type="match status" value="1"/>
</dbReference>
<evidence type="ECO:0000256" key="1">
    <source>
        <dbReference type="ARBA" id="ARBA00001917"/>
    </source>
</evidence>
<name>W4VIT4_9BACI</name>
<gene>
    <name evidence="7" type="ORF">JCM21714_2387</name>
</gene>
<evidence type="ECO:0000256" key="5">
    <source>
        <dbReference type="ARBA" id="ARBA00023002"/>
    </source>
</evidence>
<evidence type="ECO:0000259" key="6">
    <source>
        <dbReference type="Pfam" id="PF00724"/>
    </source>
</evidence>
<dbReference type="Pfam" id="PF00724">
    <property type="entry name" value="Oxidored_FMN"/>
    <property type="match status" value="1"/>
</dbReference>
<accession>W4VIT4</accession>
<dbReference type="EMBL" id="BAVS01000011">
    <property type="protein sequence ID" value="GAE93315.1"/>
    <property type="molecule type" value="Genomic_DNA"/>
</dbReference>
<keyword evidence="3" id="KW-0288">FMN</keyword>
<reference evidence="7 8" key="1">
    <citation type="journal article" date="2014" name="Genome Announc.">
        <title>Draft Genome Sequence of the Boron-Tolerant and Moderately Halotolerant Bacterium Gracilibacillus boraciitolerans JCM 21714T.</title>
        <authorList>
            <person name="Ahmed I."/>
            <person name="Oshima K."/>
            <person name="Suda W."/>
            <person name="Kitamura K."/>
            <person name="Iida T."/>
            <person name="Ohmori Y."/>
            <person name="Fujiwara T."/>
            <person name="Hattori M."/>
            <person name="Ohkuma M."/>
        </authorList>
    </citation>
    <scope>NUCLEOTIDE SEQUENCE [LARGE SCALE GENOMIC DNA]</scope>
    <source>
        <strain evidence="7 8">JCM 21714</strain>
    </source>
</reference>
<evidence type="ECO:0000256" key="4">
    <source>
        <dbReference type="ARBA" id="ARBA00022857"/>
    </source>
</evidence>
<keyword evidence="4" id="KW-0521">NADP</keyword>
<dbReference type="InterPro" id="IPR013785">
    <property type="entry name" value="Aldolase_TIM"/>
</dbReference>
<comment type="cofactor">
    <cofactor evidence="1">
        <name>FMN</name>
        <dbReference type="ChEBI" id="CHEBI:58210"/>
    </cofactor>
</comment>
<protein>
    <submittedName>
        <fullName evidence="7">2,4-dienoyl-CoA reductase</fullName>
    </submittedName>
</protein>
<dbReference type="eggNOG" id="COG1902">
    <property type="taxonomic scope" value="Bacteria"/>
</dbReference>
<feature type="domain" description="NADH:flavin oxidoreductase/NADH oxidase N-terminal" evidence="6">
    <location>
        <begin position="3"/>
        <end position="252"/>
    </location>
</feature>
<proteinExistence type="predicted"/>
<evidence type="ECO:0000256" key="3">
    <source>
        <dbReference type="ARBA" id="ARBA00022643"/>
    </source>
</evidence>
<keyword evidence="5" id="KW-0560">Oxidoreductase</keyword>
<dbReference type="GO" id="GO:0003959">
    <property type="term" value="F:NADPH dehydrogenase activity"/>
    <property type="evidence" value="ECO:0007669"/>
    <property type="project" value="InterPro"/>
</dbReference>
<keyword evidence="8" id="KW-1185">Reference proteome</keyword>
<dbReference type="GO" id="GO:0050661">
    <property type="term" value="F:NADP binding"/>
    <property type="evidence" value="ECO:0007669"/>
    <property type="project" value="InterPro"/>
</dbReference>